<proteinExistence type="predicted"/>
<feature type="transmembrane region" description="Helical" evidence="1">
    <location>
        <begin position="10"/>
        <end position="28"/>
    </location>
</feature>
<dbReference type="AlphaFoldDB" id="A0A2N3HXR8"/>
<feature type="transmembrane region" description="Helical" evidence="1">
    <location>
        <begin position="61"/>
        <end position="80"/>
    </location>
</feature>
<protein>
    <submittedName>
        <fullName evidence="2">Uncharacterized protein</fullName>
    </submittedName>
</protein>
<keyword evidence="1" id="KW-0812">Transmembrane</keyword>
<comment type="caution">
    <text evidence="2">The sequence shown here is derived from an EMBL/GenBank/DDBJ whole genome shotgun (WGS) entry which is preliminary data.</text>
</comment>
<evidence type="ECO:0000256" key="1">
    <source>
        <dbReference type="SAM" id="Phobius"/>
    </source>
</evidence>
<dbReference type="EMBL" id="MVDD01000007">
    <property type="protein sequence ID" value="PKQ62855.1"/>
    <property type="molecule type" value="Genomic_DNA"/>
</dbReference>
<accession>A0A2N3HXR8</accession>
<evidence type="ECO:0000313" key="2">
    <source>
        <dbReference type="EMBL" id="PKQ62855.1"/>
    </source>
</evidence>
<name>A0A2N3HXR8_9BACT</name>
<keyword evidence="3" id="KW-1185">Reference proteome</keyword>
<keyword evidence="1" id="KW-0472">Membrane</keyword>
<feature type="transmembrane region" description="Helical" evidence="1">
    <location>
        <begin position="95"/>
        <end position="115"/>
    </location>
</feature>
<evidence type="ECO:0000313" key="3">
    <source>
        <dbReference type="Proteomes" id="UP000233535"/>
    </source>
</evidence>
<reference evidence="2 3" key="1">
    <citation type="journal article" date="2017" name="Front. Microbiol.">
        <title>Labilibaculum manganireducens gen. nov., sp. nov. and Labilibaculum filiforme sp. nov., Novel Bacteroidetes Isolated from Subsurface Sediments of the Baltic Sea.</title>
        <authorList>
            <person name="Vandieken V."/>
            <person name="Marshall I.P."/>
            <person name="Niemann H."/>
            <person name="Engelen B."/>
            <person name="Cypionka H."/>
        </authorList>
    </citation>
    <scope>NUCLEOTIDE SEQUENCE [LARGE SCALE GENOMIC DNA]</scope>
    <source>
        <strain evidence="2 3">59.16B</strain>
    </source>
</reference>
<organism evidence="2 3">
    <name type="scientific">Labilibaculum filiforme</name>
    <dbReference type="NCBI Taxonomy" id="1940526"/>
    <lineage>
        <taxon>Bacteria</taxon>
        <taxon>Pseudomonadati</taxon>
        <taxon>Bacteroidota</taxon>
        <taxon>Bacteroidia</taxon>
        <taxon>Marinilabiliales</taxon>
        <taxon>Marinifilaceae</taxon>
        <taxon>Labilibaculum</taxon>
    </lineage>
</organism>
<feature type="transmembrane region" description="Helical" evidence="1">
    <location>
        <begin position="34"/>
        <end position="54"/>
    </location>
</feature>
<sequence length="128" mass="14343">MKEAYQINKIYSIILILAGLIGITARYFEVGDWQFTALIPAFFGLVLFFCTTGIQNENAVIGHVAALLTSLLIIMSVVMLSKGILGDAGWSRKQWIFLIVIVGGIWSLRSQIVYFKTQRKRKASKNKS</sequence>
<keyword evidence="1" id="KW-1133">Transmembrane helix</keyword>
<dbReference type="RefSeq" id="WP_101261629.1">
    <property type="nucleotide sequence ID" value="NZ_MVDD01000007.1"/>
</dbReference>
<dbReference type="OrthoDB" id="1120347at2"/>
<gene>
    <name evidence="2" type="ORF">BZG02_11720</name>
</gene>
<dbReference type="Proteomes" id="UP000233535">
    <property type="component" value="Unassembled WGS sequence"/>
</dbReference>